<evidence type="ECO:0000256" key="1">
    <source>
        <dbReference type="ARBA" id="ARBA00008791"/>
    </source>
</evidence>
<proteinExistence type="inferred from homology"/>
<comment type="caution">
    <text evidence="3">The sequence shown here is derived from an EMBL/GenBank/DDBJ whole genome shotgun (WGS) entry which is preliminary data.</text>
</comment>
<reference evidence="3 4" key="1">
    <citation type="submission" date="2019-02" db="EMBL/GenBank/DDBJ databases">
        <title>Bacterial novel species isolated from soil.</title>
        <authorList>
            <person name="Jung H.-Y."/>
        </authorList>
    </citation>
    <scope>NUCLEOTIDE SEQUENCE [LARGE SCALE GENOMIC DNA]</scope>
    <source>
        <strain evidence="3 4">1-3-3-3</strain>
    </source>
</reference>
<dbReference type="PANTHER" id="PTHR46268:SF6">
    <property type="entry name" value="UNIVERSAL STRESS PROTEIN UP12"/>
    <property type="match status" value="1"/>
</dbReference>
<evidence type="ECO:0000259" key="2">
    <source>
        <dbReference type="Pfam" id="PF00582"/>
    </source>
</evidence>
<dbReference type="OrthoDB" id="871451at2"/>
<dbReference type="RefSeq" id="WP_129922939.1">
    <property type="nucleotide sequence ID" value="NZ_SEWE01000062.1"/>
</dbReference>
<name>A0A4Q5L6U8_9BACT</name>
<dbReference type="CDD" id="cd00293">
    <property type="entry name" value="USP-like"/>
    <property type="match status" value="1"/>
</dbReference>
<dbReference type="Gene3D" id="3.40.50.12370">
    <property type="match status" value="1"/>
</dbReference>
<dbReference type="InterPro" id="IPR006016">
    <property type="entry name" value="UspA"/>
</dbReference>
<protein>
    <submittedName>
        <fullName evidence="3">Universal stress protein</fullName>
    </submittedName>
</protein>
<dbReference type="PANTHER" id="PTHR46268">
    <property type="entry name" value="STRESS RESPONSE PROTEIN NHAX"/>
    <property type="match status" value="1"/>
</dbReference>
<comment type="similarity">
    <text evidence="1">Belongs to the universal stress protein A family.</text>
</comment>
<dbReference type="SUPFAM" id="SSF52402">
    <property type="entry name" value="Adenine nucleotide alpha hydrolases-like"/>
    <property type="match status" value="2"/>
</dbReference>
<dbReference type="EMBL" id="SEWE01000062">
    <property type="protein sequence ID" value="RYU76035.1"/>
    <property type="molecule type" value="Genomic_DNA"/>
</dbReference>
<accession>A0A4Q5L6U8</accession>
<feature type="domain" description="UspA" evidence="2">
    <location>
        <begin position="5"/>
        <end position="137"/>
    </location>
</feature>
<gene>
    <name evidence="3" type="ORF">EWM57_19240</name>
</gene>
<dbReference type="Pfam" id="PF00582">
    <property type="entry name" value="Usp"/>
    <property type="match status" value="2"/>
</dbReference>
<organism evidence="3 4">
    <name type="scientific">Hymenobacter persicinus</name>
    <dbReference type="NCBI Taxonomy" id="2025506"/>
    <lineage>
        <taxon>Bacteria</taxon>
        <taxon>Pseudomonadati</taxon>
        <taxon>Bacteroidota</taxon>
        <taxon>Cytophagia</taxon>
        <taxon>Cytophagales</taxon>
        <taxon>Hymenobacteraceae</taxon>
        <taxon>Hymenobacter</taxon>
    </lineage>
</organism>
<keyword evidence="4" id="KW-1185">Reference proteome</keyword>
<dbReference type="AlphaFoldDB" id="A0A4Q5L6U8"/>
<evidence type="ECO:0000313" key="3">
    <source>
        <dbReference type="EMBL" id="RYU76035.1"/>
    </source>
</evidence>
<evidence type="ECO:0000313" key="4">
    <source>
        <dbReference type="Proteomes" id="UP000294155"/>
    </source>
</evidence>
<sequence length="287" mass="31356">MHPSLVVLTNLTDPAERAARYAAVLGSPLHAHLTLLHLYHDALLDPEFVTVTTVQTYRSQAETKAALQALARRLPTAADVVVSVETTVEAVNEAVRRTQPLLLAMGLSTEHDALDHVLHNQALPVLRGTHRPLLLVPELAPAAQLPRRVLLALDAESFVPNAATRDLAPLLAAWPASYTVSHVLGLHEQEAFPGQRVLHHLHLSRLLPPTTPVELYEAQHVSAVSGVLQAIDDTQADLLVLLARPRSFLGRLFHRSITAQVLRRCRVPVLLLPTEASDQPAWLPGMT</sequence>
<feature type="domain" description="UspA" evidence="2">
    <location>
        <begin position="205"/>
        <end position="272"/>
    </location>
</feature>
<dbReference type="Proteomes" id="UP000294155">
    <property type="component" value="Unassembled WGS sequence"/>
</dbReference>